<feature type="domain" description="Enoyl reductase (ER)" evidence="3">
    <location>
        <begin position="10"/>
        <end position="331"/>
    </location>
</feature>
<dbReference type="Pfam" id="PF00107">
    <property type="entry name" value="ADH_zinc_N"/>
    <property type="match status" value="1"/>
</dbReference>
<dbReference type="Proteomes" id="UP000035366">
    <property type="component" value="Chromosome"/>
</dbReference>
<evidence type="ECO:0000313" key="5">
    <source>
        <dbReference type="Proteomes" id="UP000035366"/>
    </source>
</evidence>
<protein>
    <recommendedName>
        <fullName evidence="3">Enoyl reductase (ER) domain-containing protein</fullName>
    </recommendedName>
</protein>
<dbReference type="RefSeq" id="WP_208897157.1">
    <property type="nucleotide sequence ID" value="NZ_CP011497.1"/>
</dbReference>
<dbReference type="SUPFAM" id="SSF51735">
    <property type="entry name" value="NAD(P)-binding Rossmann-fold domains"/>
    <property type="match status" value="1"/>
</dbReference>
<keyword evidence="1" id="KW-0521">NADP</keyword>
<dbReference type="PANTHER" id="PTHR48106:SF18">
    <property type="entry name" value="QUINONE OXIDOREDUCTASE PIG3"/>
    <property type="match status" value="1"/>
</dbReference>
<evidence type="ECO:0000256" key="2">
    <source>
        <dbReference type="ARBA" id="ARBA00023002"/>
    </source>
</evidence>
<dbReference type="InterPro" id="IPR020843">
    <property type="entry name" value="ER"/>
</dbReference>
<dbReference type="Pfam" id="PF08240">
    <property type="entry name" value="ADH_N"/>
    <property type="match status" value="1"/>
</dbReference>
<name>A0ABN4GBH9_9ACTN</name>
<gene>
    <name evidence="4" type="ORF">ABB07_03320</name>
</gene>
<proteinExistence type="predicted"/>
<keyword evidence="2" id="KW-0560">Oxidoreductase</keyword>
<dbReference type="SUPFAM" id="SSF50129">
    <property type="entry name" value="GroES-like"/>
    <property type="match status" value="1"/>
</dbReference>
<dbReference type="SMART" id="SM00829">
    <property type="entry name" value="PKS_ER"/>
    <property type="match status" value="1"/>
</dbReference>
<organism evidence="4 5">
    <name type="scientific">Streptomyces incarnatus</name>
    <dbReference type="NCBI Taxonomy" id="665007"/>
    <lineage>
        <taxon>Bacteria</taxon>
        <taxon>Bacillati</taxon>
        <taxon>Actinomycetota</taxon>
        <taxon>Actinomycetes</taxon>
        <taxon>Kitasatosporales</taxon>
        <taxon>Streptomycetaceae</taxon>
        <taxon>Streptomyces</taxon>
    </lineage>
</organism>
<dbReference type="InterPro" id="IPR011032">
    <property type="entry name" value="GroES-like_sf"/>
</dbReference>
<dbReference type="PANTHER" id="PTHR48106">
    <property type="entry name" value="QUINONE OXIDOREDUCTASE PIG3-RELATED"/>
    <property type="match status" value="1"/>
</dbReference>
<evidence type="ECO:0000259" key="3">
    <source>
        <dbReference type="SMART" id="SM00829"/>
    </source>
</evidence>
<dbReference type="Gene3D" id="3.40.50.720">
    <property type="entry name" value="NAD(P)-binding Rossmann-like Domain"/>
    <property type="match status" value="1"/>
</dbReference>
<accession>A0ABN4GBH9</accession>
<evidence type="ECO:0000313" key="4">
    <source>
        <dbReference type="EMBL" id="AKJ09089.1"/>
    </source>
</evidence>
<evidence type="ECO:0000256" key="1">
    <source>
        <dbReference type="ARBA" id="ARBA00022857"/>
    </source>
</evidence>
<dbReference type="EMBL" id="CP011497">
    <property type="protein sequence ID" value="AKJ09089.1"/>
    <property type="molecule type" value="Genomic_DNA"/>
</dbReference>
<dbReference type="InterPro" id="IPR013149">
    <property type="entry name" value="ADH-like_C"/>
</dbReference>
<dbReference type="InterPro" id="IPR036291">
    <property type="entry name" value="NAD(P)-bd_dom_sf"/>
</dbReference>
<sequence>MRAVRIEKFGGPEVLIPVEVPDPVPGPGQVLVRVAAAGVNRADALLRAGAYHRAGRPPLIPGAEAAGTVAAVGEGVSGLRAGQRVMALDGGESPGYYAELAAVNARQVVALPDGVGLTEAATLPVAWLSAWYCLRRLARVAEGETVVVKAAASGVGTAAVQIAARAGARVIALAGSAGKAAWAGEFGASEVVDTSRYAGDGEGEGEVEEVLRLTGGRGADIVLDTVGGPALGRSLRETAHGGRVVSLANVALEPSTLDTRDFYPKNIAILGFQLTNRQIHGYDPRPDLRELAGRVAAGDYRVPVETVLPLERARAAHERLESRDNRGKIVLSVG</sequence>
<reference evidence="4 5" key="1">
    <citation type="journal article" date="2015" name="ISME J.">
        <title>Draft Genome Sequence of Streptomyces incarnatus NRRL8089, which Produces the Nucleoside Antibiotic Sinefungin.</title>
        <authorList>
            <person name="Oshima K."/>
            <person name="Hattori M."/>
            <person name="Shimizu H."/>
            <person name="Fukuda K."/>
            <person name="Nemoto M."/>
            <person name="Inagaki K."/>
            <person name="Tamura T."/>
        </authorList>
    </citation>
    <scope>NUCLEOTIDE SEQUENCE [LARGE SCALE GENOMIC DNA]</scope>
    <source>
        <strain evidence="4 5">NRRL 8089</strain>
    </source>
</reference>
<dbReference type="Gene3D" id="3.90.180.10">
    <property type="entry name" value="Medium-chain alcohol dehydrogenases, catalytic domain"/>
    <property type="match status" value="1"/>
</dbReference>
<keyword evidence="5" id="KW-1185">Reference proteome</keyword>
<dbReference type="InterPro" id="IPR013154">
    <property type="entry name" value="ADH-like_N"/>
</dbReference>